<keyword evidence="3 6" id="KW-0547">Nucleotide-binding</keyword>
<evidence type="ECO:0000256" key="9">
    <source>
        <dbReference type="SAM" id="MobiDB-lite"/>
    </source>
</evidence>
<evidence type="ECO:0000256" key="4">
    <source>
        <dbReference type="ARBA" id="ARBA00022840"/>
    </source>
</evidence>
<feature type="region of interest" description="Disordered" evidence="9">
    <location>
        <begin position="15"/>
        <end position="37"/>
    </location>
</feature>
<dbReference type="SMART" id="SM00129">
    <property type="entry name" value="KISc"/>
    <property type="match status" value="1"/>
</dbReference>
<feature type="coiled-coil region" evidence="8">
    <location>
        <begin position="95"/>
        <end position="147"/>
    </location>
</feature>
<evidence type="ECO:0000256" key="8">
    <source>
        <dbReference type="SAM" id="Coils"/>
    </source>
</evidence>
<dbReference type="PANTHER" id="PTHR47972">
    <property type="entry name" value="KINESIN-LIKE PROTEIN KLP-3"/>
    <property type="match status" value="1"/>
</dbReference>
<dbReference type="GO" id="GO:0003777">
    <property type="term" value="F:microtubule motor activity"/>
    <property type="evidence" value="ECO:0007669"/>
    <property type="project" value="InterPro"/>
</dbReference>
<evidence type="ECO:0000256" key="5">
    <source>
        <dbReference type="ARBA" id="ARBA00023175"/>
    </source>
</evidence>
<protein>
    <recommendedName>
        <fullName evidence="7">Kinesin-like protein</fullName>
    </recommendedName>
</protein>
<evidence type="ECO:0000313" key="11">
    <source>
        <dbReference type="EMBL" id="KAF3453538.1"/>
    </source>
</evidence>
<accession>A0A8K0HL05</accession>
<proteinExistence type="inferred from homology"/>
<dbReference type="Pfam" id="PF00225">
    <property type="entry name" value="Kinesin"/>
    <property type="match status" value="1"/>
</dbReference>
<feature type="domain" description="Kinesin motor" evidence="10">
    <location>
        <begin position="399"/>
        <end position="735"/>
    </location>
</feature>
<dbReference type="GO" id="GO:0005524">
    <property type="term" value="F:ATP binding"/>
    <property type="evidence" value="ECO:0007669"/>
    <property type="project" value="UniProtKB-UniRule"/>
</dbReference>
<dbReference type="InterPro" id="IPR027417">
    <property type="entry name" value="P-loop_NTPase"/>
</dbReference>
<evidence type="ECO:0000256" key="2">
    <source>
        <dbReference type="ARBA" id="ARBA00022701"/>
    </source>
</evidence>
<dbReference type="GO" id="GO:0005874">
    <property type="term" value="C:microtubule"/>
    <property type="evidence" value="ECO:0007669"/>
    <property type="project" value="UniProtKB-KW"/>
</dbReference>
<dbReference type="PROSITE" id="PS00411">
    <property type="entry name" value="KINESIN_MOTOR_1"/>
    <property type="match status" value="1"/>
</dbReference>
<comment type="caution">
    <text evidence="11">The sequence shown here is derived from an EMBL/GenBank/DDBJ whole genome shotgun (WGS) entry which is preliminary data.</text>
</comment>
<dbReference type="InterPro" id="IPR001752">
    <property type="entry name" value="Kinesin_motor_dom"/>
</dbReference>
<evidence type="ECO:0000256" key="1">
    <source>
        <dbReference type="ARBA" id="ARBA00010899"/>
    </source>
</evidence>
<comment type="similarity">
    <text evidence="1">Belongs to the TRAFAC class myosin-kinesin ATPase superfamily. Kinesin family. KIN-14 subfamily.</text>
</comment>
<dbReference type="Gene3D" id="3.40.850.10">
    <property type="entry name" value="Kinesin motor domain"/>
    <property type="match status" value="1"/>
</dbReference>
<feature type="coiled-coil region" evidence="8">
    <location>
        <begin position="176"/>
        <end position="378"/>
    </location>
</feature>
<dbReference type="OrthoDB" id="3176171at2759"/>
<reference evidence="11" key="1">
    <citation type="submission" date="2020-03" db="EMBL/GenBank/DDBJ databases">
        <title>A high-quality chromosome-level genome assembly of a woody plant with both climbing and erect habits, Rhamnella rubrinervis.</title>
        <authorList>
            <person name="Lu Z."/>
            <person name="Yang Y."/>
            <person name="Zhu X."/>
            <person name="Sun Y."/>
        </authorList>
    </citation>
    <scope>NUCLEOTIDE SEQUENCE</scope>
    <source>
        <strain evidence="11">BYM</strain>
        <tissue evidence="11">Leaf</tissue>
    </source>
</reference>
<dbReference type="FunFam" id="3.40.850.10:FF:000048">
    <property type="entry name" value="Kinesin-like protein"/>
    <property type="match status" value="1"/>
</dbReference>
<dbReference type="PANTHER" id="PTHR47972:SF46">
    <property type="entry name" value="KINESIN-LIKE PROTEIN"/>
    <property type="match status" value="1"/>
</dbReference>
<dbReference type="AlphaFoldDB" id="A0A8K0HL05"/>
<dbReference type="GO" id="GO:0007018">
    <property type="term" value="P:microtubule-based movement"/>
    <property type="evidence" value="ECO:0007669"/>
    <property type="project" value="InterPro"/>
</dbReference>
<evidence type="ECO:0000313" key="12">
    <source>
        <dbReference type="Proteomes" id="UP000796880"/>
    </source>
</evidence>
<dbReference type="InterPro" id="IPR019821">
    <property type="entry name" value="Kinesin_motor_CS"/>
</dbReference>
<dbReference type="Proteomes" id="UP000796880">
    <property type="component" value="Unassembled WGS sequence"/>
</dbReference>
<evidence type="ECO:0000259" key="10">
    <source>
        <dbReference type="PROSITE" id="PS50067"/>
    </source>
</evidence>
<keyword evidence="2 7" id="KW-0493">Microtubule</keyword>
<keyword evidence="8" id="KW-0175">Coiled coil</keyword>
<dbReference type="PROSITE" id="PS50067">
    <property type="entry name" value="KINESIN_MOTOR_2"/>
    <property type="match status" value="1"/>
</dbReference>
<dbReference type="EMBL" id="VOIH02000002">
    <property type="protein sequence ID" value="KAF3453538.1"/>
    <property type="molecule type" value="Genomic_DNA"/>
</dbReference>
<dbReference type="GO" id="GO:0008017">
    <property type="term" value="F:microtubule binding"/>
    <property type="evidence" value="ECO:0007669"/>
    <property type="project" value="InterPro"/>
</dbReference>
<name>A0A8K0HL05_9ROSA</name>
<dbReference type="InterPro" id="IPR036961">
    <property type="entry name" value="Kinesin_motor_dom_sf"/>
</dbReference>
<dbReference type="SUPFAM" id="SSF52540">
    <property type="entry name" value="P-loop containing nucleoside triphosphate hydrolases"/>
    <property type="match status" value="1"/>
</dbReference>
<sequence length="756" mass="85251">MVGTATNGRSRQAFSLVNGGHDMGPNSAPASNAGSECGGIEFTREDVEALLNEKPKRKDRFNLKEKCDLLTDYIKRLKLCIRWFQELEQSYLFEHEKLQDRLDDAEHRCSETEILLKSKEEELNSIITELKKNYASLQDKFSQEELDKLAAMESLTSEREARLNIERSQTSLSEELGRTQRELSSANQKMSSLNDMYKRLQDYIASLQQYNSKLHTDLSTVEDDLKRVEKEKASMVENLSMLRGQLTMCRASHDEAVKQRDNLVNDVASLRVELQQLRDDRDRLLLQVQTLAAEVVKYKESTETSCSELDNLTTKTNELEEKCMSQSNEIRTLKDQLRNAEKKLQLSDLSAVETRTEYEELKNLISLLQNRLADAESKVIEGEMLRKKLHNTILELKGNIRVFCRVRPLLPDEGSISEGKIISYPTSMEALGRGIDLVQSGQKHSFTFDKVFMPDASQEDVFVEISQLVQSALDGYKVCIFAYGQTGSGKTYTMMGKPGLPELKGLIPRSLEQIFQTRQSLQPQGWKYEMQVSMLEIYNETIRDLLSTNRSTDVLNSGGGKQYTIKHDVNGNTQVSDLTIVDVRSAKEVSFLLNQATNIRSVGKTQMNEQSSRSHFVFTLRISGVNESTDQQVQGVLNLIDLAGSERLSKSGSTGDRLKETQAINKSLSSLSDVIFALAKKEDYVPFRNSKLTYLLQPCLGGDSKTLMFVNISPDASSAGESLCSLRFAARVNACEIGVPRRQANMRPSDSSLSYY</sequence>
<dbReference type="InterPro" id="IPR027640">
    <property type="entry name" value="Kinesin-like_fam"/>
</dbReference>
<feature type="binding site" evidence="6">
    <location>
        <begin position="484"/>
        <end position="491"/>
    </location>
    <ligand>
        <name>ATP</name>
        <dbReference type="ChEBI" id="CHEBI:30616"/>
    </ligand>
</feature>
<organism evidence="11 12">
    <name type="scientific">Rhamnella rubrinervis</name>
    <dbReference type="NCBI Taxonomy" id="2594499"/>
    <lineage>
        <taxon>Eukaryota</taxon>
        <taxon>Viridiplantae</taxon>
        <taxon>Streptophyta</taxon>
        <taxon>Embryophyta</taxon>
        <taxon>Tracheophyta</taxon>
        <taxon>Spermatophyta</taxon>
        <taxon>Magnoliopsida</taxon>
        <taxon>eudicotyledons</taxon>
        <taxon>Gunneridae</taxon>
        <taxon>Pentapetalae</taxon>
        <taxon>rosids</taxon>
        <taxon>fabids</taxon>
        <taxon>Rosales</taxon>
        <taxon>Rhamnaceae</taxon>
        <taxon>rhamnoid group</taxon>
        <taxon>Rhamneae</taxon>
        <taxon>Rhamnella</taxon>
    </lineage>
</organism>
<evidence type="ECO:0000256" key="6">
    <source>
        <dbReference type="PROSITE-ProRule" id="PRU00283"/>
    </source>
</evidence>
<evidence type="ECO:0000256" key="7">
    <source>
        <dbReference type="RuleBase" id="RU000394"/>
    </source>
</evidence>
<gene>
    <name evidence="11" type="ORF">FNV43_RR03978</name>
</gene>
<dbReference type="PRINTS" id="PR00380">
    <property type="entry name" value="KINESINHEAVY"/>
</dbReference>
<keyword evidence="12" id="KW-1185">Reference proteome</keyword>
<dbReference type="CDD" id="cd01366">
    <property type="entry name" value="KISc_C_terminal"/>
    <property type="match status" value="1"/>
</dbReference>
<keyword evidence="5 6" id="KW-0505">Motor protein</keyword>
<dbReference type="SUPFAM" id="SSF57997">
    <property type="entry name" value="Tropomyosin"/>
    <property type="match status" value="1"/>
</dbReference>
<evidence type="ECO:0000256" key="3">
    <source>
        <dbReference type="ARBA" id="ARBA00022741"/>
    </source>
</evidence>
<keyword evidence="4 6" id="KW-0067">ATP-binding</keyword>